<dbReference type="RefSeq" id="WP_378160789.1">
    <property type="nucleotide sequence ID" value="NZ_JBHSBU010000001.1"/>
</dbReference>
<evidence type="ECO:0000313" key="2">
    <source>
        <dbReference type="Proteomes" id="UP001595791"/>
    </source>
</evidence>
<comment type="caution">
    <text evidence="1">The sequence shown here is derived from an EMBL/GenBank/DDBJ whole genome shotgun (WGS) entry which is preliminary data.</text>
</comment>
<keyword evidence="2" id="KW-1185">Reference proteome</keyword>
<dbReference type="EMBL" id="JBHSBU010000001">
    <property type="protein sequence ID" value="MFC4158284.1"/>
    <property type="molecule type" value="Genomic_DNA"/>
</dbReference>
<reference evidence="2" key="1">
    <citation type="journal article" date="2019" name="Int. J. Syst. Evol. Microbiol.">
        <title>The Global Catalogue of Microorganisms (GCM) 10K type strain sequencing project: providing services to taxonomists for standard genome sequencing and annotation.</title>
        <authorList>
            <consortium name="The Broad Institute Genomics Platform"/>
            <consortium name="The Broad Institute Genome Sequencing Center for Infectious Disease"/>
            <person name="Wu L."/>
            <person name="Ma J."/>
        </authorList>
    </citation>
    <scope>NUCLEOTIDE SEQUENCE [LARGE SCALE GENOMIC DNA]</scope>
    <source>
        <strain evidence="2">LMG 29894</strain>
    </source>
</reference>
<name>A0ABV8MJG2_9NEIS</name>
<proteinExistence type="predicted"/>
<protein>
    <submittedName>
        <fullName evidence="1">Uncharacterized protein</fullName>
    </submittedName>
</protein>
<evidence type="ECO:0000313" key="1">
    <source>
        <dbReference type="EMBL" id="MFC4158284.1"/>
    </source>
</evidence>
<dbReference type="Proteomes" id="UP001595791">
    <property type="component" value="Unassembled WGS sequence"/>
</dbReference>
<gene>
    <name evidence="1" type="ORF">ACFOW7_02815</name>
</gene>
<sequence length="116" mass="12378">MEAHPEIDGALPVPLIAIELASIEPVEIRDGAGDFRLLYQARVVLDPLVPGAALEAPAMASDIACAVAGQDWGLAVGPAQLVGDIGQDGMDPKLDAYLVWLIEWTHLVWLDGKPWT</sequence>
<accession>A0ABV8MJG2</accession>
<organism evidence="1 2">
    <name type="scientific">Chitinimonas lacunae</name>
    <dbReference type="NCBI Taxonomy" id="1963018"/>
    <lineage>
        <taxon>Bacteria</taxon>
        <taxon>Pseudomonadati</taxon>
        <taxon>Pseudomonadota</taxon>
        <taxon>Betaproteobacteria</taxon>
        <taxon>Neisseriales</taxon>
        <taxon>Chitinibacteraceae</taxon>
        <taxon>Chitinimonas</taxon>
    </lineage>
</organism>